<evidence type="ECO:0000256" key="4">
    <source>
        <dbReference type="ARBA" id="ARBA00022737"/>
    </source>
</evidence>
<dbReference type="GO" id="GO:0097431">
    <property type="term" value="C:mitotic spindle pole"/>
    <property type="evidence" value="ECO:0007669"/>
    <property type="project" value="TreeGrafter"/>
</dbReference>
<keyword evidence="5" id="KW-0802">TPR repeat</keyword>
<keyword evidence="6" id="KW-0206">Cytoskeleton</keyword>
<dbReference type="Gene3D" id="1.25.40.10">
    <property type="entry name" value="Tetratricopeptide repeat domain"/>
    <property type="match status" value="1"/>
</dbReference>
<dbReference type="InterPro" id="IPR011990">
    <property type="entry name" value="TPR-like_helical_dom_sf"/>
</dbReference>
<dbReference type="InterPro" id="IPR049039">
    <property type="entry name" value="RMD1-3_a_helical_rpt"/>
</dbReference>
<protein>
    <recommendedName>
        <fullName evidence="8">Regulator of microtubule dynamics protein 1</fullName>
    </recommendedName>
    <alternativeName>
        <fullName evidence="9">Protein FAM82B</fullName>
    </alternativeName>
</protein>
<dbReference type="PANTHER" id="PTHR16056">
    <property type="entry name" value="REGULATOR OF MICROTUBULE DYNAMICS PROTEIN"/>
    <property type="match status" value="1"/>
</dbReference>
<evidence type="ECO:0000256" key="2">
    <source>
        <dbReference type="ARBA" id="ARBA00011375"/>
    </source>
</evidence>
<evidence type="ECO:0000256" key="9">
    <source>
        <dbReference type="ARBA" id="ARBA00041958"/>
    </source>
</evidence>
<dbReference type="GeneTree" id="ENSGT00950000182992"/>
<evidence type="ECO:0000313" key="11">
    <source>
        <dbReference type="Proteomes" id="UP000694388"/>
    </source>
</evidence>
<proteinExistence type="inferred from homology"/>
<evidence type="ECO:0000313" key="10">
    <source>
        <dbReference type="Ensembl" id="ENSEBUP00000022634.1"/>
    </source>
</evidence>
<comment type="subcellular location">
    <subcellularLocation>
        <location evidence="1">Cytoplasm</location>
        <location evidence="1">Cytoskeleton</location>
    </subcellularLocation>
</comment>
<dbReference type="SUPFAM" id="SSF48452">
    <property type="entry name" value="TPR-like"/>
    <property type="match status" value="1"/>
</dbReference>
<dbReference type="GO" id="GO:0005876">
    <property type="term" value="C:spindle microtubule"/>
    <property type="evidence" value="ECO:0007669"/>
    <property type="project" value="TreeGrafter"/>
</dbReference>
<keyword evidence="3" id="KW-0963">Cytoplasm</keyword>
<organism evidence="10 11">
    <name type="scientific">Eptatretus burgeri</name>
    <name type="common">Inshore hagfish</name>
    <dbReference type="NCBI Taxonomy" id="7764"/>
    <lineage>
        <taxon>Eukaryota</taxon>
        <taxon>Metazoa</taxon>
        <taxon>Chordata</taxon>
        <taxon>Craniata</taxon>
        <taxon>Vertebrata</taxon>
        <taxon>Cyclostomata</taxon>
        <taxon>Myxini</taxon>
        <taxon>Myxiniformes</taxon>
        <taxon>Myxinidae</taxon>
        <taxon>Eptatretinae</taxon>
        <taxon>Eptatretus</taxon>
    </lineage>
</organism>
<evidence type="ECO:0000256" key="1">
    <source>
        <dbReference type="ARBA" id="ARBA00004245"/>
    </source>
</evidence>
<dbReference type="OMA" id="KDVEILW"/>
<dbReference type="GO" id="GO:0005739">
    <property type="term" value="C:mitochondrion"/>
    <property type="evidence" value="ECO:0007669"/>
    <property type="project" value="TreeGrafter"/>
</dbReference>
<dbReference type="PANTHER" id="PTHR16056:SF16">
    <property type="entry name" value="REGULATOR OF MICROTUBULE DYNAMICS PROTEIN 1"/>
    <property type="match status" value="1"/>
</dbReference>
<comment type="subunit">
    <text evidence="2">Interacts with microtubules.</text>
</comment>
<dbReference type="Proteomes" id="UP000694388">
    <property type="component" value="Unplaced"/>
</dbReference>
<reference evidence="10" key="1">
    <citation type="submission" date="2025-08" db="UniProtKB">
        <authorList>
            <consortium name="Ensembl"/>
        </authorList>
    </citation>
    <scope>IDENTIFICATION</scope>
</reference>
<evidence type="ECO:0000256" key="8">
    <source>
        <dbReference type="ARBA" id="ARBA00039966"/>
    </source>
</evidence>
<dbReference type="Ensembl" id="ENSEBUT00000023210.1">
    <property type="protein sequence ID" value="ENSEBUP00000022634.1"/>
    <property type="gene ID" value="ENSEBUG00000013944.1"/>
</dbReference>
<dbReference type="Pfam" id="PF21033">
    <property type="entry name" value="RMD1-3"/>
    <property type="match status" value="1"/>
</dbReference>
<reference evidence="10" key="2">
    <citation type="submission" date="2025-09" db="UniProtKB">
        <authorList>
            <consortium name="Ensembl"/>
        </authorList>
    </citation>
    <scope>IDENTIFICATION</scope>
</reference>
<evidence type="ECO:0000256" key="6">
    <source>
        <dbReference type="ARBA" id="ARBA00023212"/>
    </source>
</evidence>
<comment type="similarity">
    <text evidence="7">Belongs to the RMDN family.</text>
</comment>
<dbReference type="GO" id="GO:0008017">
    <property type="term" value="F:microtubule binding"/>
    <property type="evidence" value="ECO:0007669"/>
    <property type="project" value="TreeGrafter"/>
</dbReference>
<name>A0A8C4QYR2_EPTBU</name>
<accession>A0A8C4QYR2</accession>
<evidence type="ECO:0000256" key="7">
    <source>
        <dbReference type="ARBA" id="ARBA00038360"/>
    </source>
</evidence>
<evidence type="ECO:0000256" key="5">
    <source>
        <dbReference type="ARBA" id="ARBA00022803"/>
    </source>
</evidence>
<sequence>MAGRLVTWPVRRWFVRVSGGRARPRFSRGTQVAALCTTAQVSLLGLGGITWFHQWPHTAACLSKEMEVDEIIERADYLYGTSETEKLYKFLIEYSDSTNDEVLWRLARASRDLAQLSGTPVEERRRLAYEALEFSKQALDGNPRNFACHKWYAICISDVGDFEGTKAKIANAYIIREHFQKAIELNTNDATSVHLMGLWCYTFAEMPWYQHRIASVLFATPPSSTFEEALQYFTRAEKVEPNFYSKNLLMLGKTLLKLGNQKYALLWLTKAQQFPARTEEDRQVQKEAAELLKDAIRKR</sequence>
<dbReference type="AlphaFoldDB" id="A0A8C4QYR2"/>
<keyword evidence="4" id="KW-0677">Repeat</keyword>
<evidence type="ECO:0000256" key="3">
    <source>
        <dbReference type="ARBA" id="ARBA00022490"/>
    </source>
</evidence>
<keyword evidence="11" id="KW-1185">Reference proteome</keyword>